<protein>
    <submittedName>
        <fullName evidence="3">Uncharacterized protein</fullName>
    </submittedName>
</protein>
<dbReference type="PANTHER" id="PTHR31374:SF6">
    <property type="entry name" value="OS04G0608300 PROTEIN"/>
    <property type="match status" value="1"/>
</dbReference>
<dbReference type="Pfam" id="PF02519">
    <property type="entry name" value="Auxin_inducible"/>
    <property type="match status" value="1"/>
</dbReference>
<proteinExistence type="inferred from homology"/>
<feature type="region of interest" description="Disordered" evidence="2">
    <location>
        <begin position="26"/>
        <end position="62"/>
    </location>
</feature>
<evidence type="ECO:0000256" key="2">
    <source>
        <dbReference type="SAM" id="MobiDB-lite"/>
    </source>
</evidence>
<dbReference type="AlphaFoldDB" id="A0A803N1A5"/>
<dbReference type="Proteomes" id="UP000596660">
    <property type="component" value="Unplaced"/>
</dbReference>
<evidence type="ECO:0000313" key="3">
    <source>
        <dbReference type="EnsemblPlants" id="AUR62038739-RA:cds"/>
    </source>
</evidence>
<dbReference type="PANTHER" id="PTHR31374">
    <property type="entry name" value="AUXIN-INDUCED PROTEIN-LIKE-RELATED"/>
    <property type="match status" value="1"/>
</dbReference>
<evidence type="ECO:0000313" key="4">
    <source>
        <dbReference type="Proteomes" id="UP000596660"/>
    </source>
</evidence>
<organism evidence="3 4">
    <name type="scientific">Chenopodium quinoa</name>
    <name type="common">Quinoa</name>
    <dbReference type="NCBI Taxonomy" id="63459"/>
    <lineage>
        <taxon>Eukaryota</taxon>
        <taxon>Viridiplantae</taxon>
        <taxon>Streptophyta</taxon>
        <taxon>Embryophyta</taxon>
        <taxon>Tracheophyta</taxon>
        <taxon>Spermatophyta</taxon>
        <taxon>Magnoliopsida</taxon>
        <taxon>eudicotyledons</taxon>
        <taxon>Gunneridae</taxon>
        <taxon>Pentapetalae</taxon>
        <taxon>Caryophyllales</taxon>
        <taxon>Chenopodiaceae</taxon>
        <taxon>Chenopodioideae</taxon>
        <taxon>Atripliceae</taxon>
        <taxon>Chenopodium</taxon>
    </lineage>
</organism>
<name>A0A803N1A5_CHEQI</name>
<reference evidence="3" key="2">
    <citation type="submission" date="2021-03" db="UniProtKB">
        <authorList>
            <consortium name="EnsemblPlants"/>
        </authorList>
    </citation>
    <scope>IDENTIFICATION</scope>
</reference>
<feature type="compositionally biased region" description="Low complexity" evidence="2">
    <location>
        <begin position="33"/>
        <end position="49"/>
    </location>
</feature>
<sequence>MDSSKPSNRISDIVRLKQKLKKWRIQAHEAKVNGGNTDDNDGSNNSSNNAKKGSLNRSNSKGNTFIKRRTLSFTDLAANNGMSNSIKGINFLKRTLSFTDLSANNGVPSNNAVPKGFLAVQVGEEMKRFVIPTKYLSHQAFSVLLKEAEEEFGYQKEGVLRIPCEVEVFENILKAVEEKNSSQAKQGLKFSRNDGIVCGSSDSQSLSQAQHPPTPMCR</sequence>
<dbReference type="InterPro" id="IPR003676">
    <property type="entry name" value="SAUR_fam"/>
</dbReference>
<comment type="similarity">
    <text evidence="1">Belongs to the ARG7 family.</text>
</comment>
<dbReference type="Gramene" id="AUR62038739-RA">
    <property type="protein sequence ID" value="AUR62038739-RA:cds"/>
    <property type="gene ID" value="AUR62038739"/>
</dbReference>
<dbReference type="EnsemblPlants" id="AUR62038739-RA">
    <property type="protein sequence ID" value="AUR62038739-RA:cds"/>
    <property type="gene ID" value="AUR62038739"/>
</dbReference>
<keyword evidence="4" id="KW-1185">Reference proteome</keyword>
<accession>A0A803N1A5</accession>
<reference evidence="3" key="1">
    <citation type="journal article" date="2017" name="Nature">
        <title>The genome of Chenopodium quinoa.</title>
        <authorList>
            <person name="Jarvis D.E."/>
            <person name="Ho Y.S."/>
            <person name="Lightfoot D.J."/>
            <person name="Schmoeckel S.M."/>
            <person name="Li B."/>
            <person name="Borm T.J.A."/>
            <person name="Ohyanagi H."/>
            <person name="Mineta K."/>
            <person name="Michell C.T."/>
            <person name="Saber N."/>
            <person name="Kharbatia N.M."/>
            <person name="Rupper R.R."/>
            <person name="Sharp A.R."/>
            <person name="Dally N."/>
            <person name="Boughton B.A."/>
            <person name="Woo Y.H."/>
            <person name="Gao G."/>
            <person name="Schijlen E.G.W.M."/>
            <person name="Guo X."/>
            <person name="Momin A.A."/>
            <person name="Negrao S."/>
            <person name="Al-Babili S."/>
            <person name="Gehring C."/>
            <person name="Roessner U."/>
            <person name="Jung C."/>
            <person name="Murphy K."/>
            <person name="Arold S.T."/>
            <person name="Gojobori T."/>
            <person name="van der Linden C.G."/>
            <person name="van Loo E.N."/>
            <person name="Jellen E.N."/>
            <person name="Maughan P.J."/>
            <person name="Tester M."/>
        </authorList>
    </citation>
    <scope>NUCLEOTIDE SEQUENCE [LARGE SCALE GENOMIC DNA]</scope>
    <source>
        <strain evidence="3">cv. PI 614886</strain>
    </source>
</reference>
<evidence type="ECO:0000256" key="1">
    <source>
        <dbReference type="ARBA" id="ARBA00006974"/>
    </source>
</evidence>
<dbReference type="GO" id="GO:0009733">
    <property type="term" value="P:response to auxin"/>
    <property type="evidence" value="ECO:0007669"/>
    <property type="project" value="InterPro"/>
</dbReference>